<dbReference type="Proteomes" id="UP000016666">
    <property type="component" value="Chromosome 2"/>
</dbReference>
<reference evidence="1" key="3">
    <citation type="submission" date="2025-09" db="UniProtKB">
        <authorList>
            <consortium name="Ensembl"/>
        </authorList>
    </citation>
    <scope>IDENTIFICATION</scope>
</reference>
<reference evidence="1 2" key="1">
    <citation type="submission" date="2017-10" db="EMBL/GenBank/DDBJ databases">
        <title>A new Pekin duck reference genome.</title>
        <authorList>
            <person name="Hou Z.-C."/>
            <person name="Zhou Z.-K."/>
            <person name="Zhu F."/>
            <person name="Hou S.-S."/>
        </authorList>
    </citation>
    <scope>NUCLEOTIDE SEQUENCE [LARGE SCALE GENOMIC DNA]</scope>
</reference>
<proteinExistence type="predicted"/>
<accession>A0A493TCV3</accession>
<name>A0A493TCV3_ANAPP</name>
<dbReference type="AlphaFoldDB" id="A0A493TCV3"/>
<organism evidence="1 2">
    <name type="scientific">Anas platyrhynchos platyrhynchos</name>
    <name type="common">Northern mallard</name>
    <dbReference type="NCBI Taxonomy" id="8840"/>
    <lineage>
        <taxon>Eukaryota</taxon>
        <taxon>Metazoa</taxon>
        <taxon>Chordata</taxon>
        <taxon>Craniata</taxon>
        <taxon>Vertebrata</taxon>
        <taxon>Euteleostomi</taxon>
        <taxon>Archelosauria</taxon>
        <taxon>Archosauria</taxon>
        <taxon>Dinosauria</taxon>
        <taxon>Saurischia</taxon>
        <taxon>Theropoda</taxon>
        <taxon>Coelurosauria</taxon>
        <taxon>Aves</taxon>
        <taxon>Neognathae</taxon>
        <taxon>Galloanserae</taxon>
        <taxon>Anseriformes</taxon>
        <taxon>Anatidae</taxon>
        <taxon>Anatinae</taxon>
        <taxon>Anas</taxon>
    </lineage>
</organism>
<evidence type="ECO:0000313" key="2">
    <source>
        <dbReference type="Proteomes" id="UP000016666"/>
    </source>
</evidence>
<reference evidence="1" key="2">
    <citation type="submission" date="2025-08" db="UniProtKB">
        <authorList>
            <consortium name="Ensembl"/>
        </authorList>
    </citation>
    <scope>IDENTIFICATION</scope>
</reference>
<sequence>MLAGRLFFSGSEPSNIRTFSLATNSLLGHLLILSGLPKRNEFSVCAHLGNTEEKFGCFHRNFTEGKIDQYISIFSEYNASTDNYQLCFNIKMYFSWISQLAGISL</sequence>
<evidence type="ECO:0000313" key="1">
    <source>
        <dbReference type="Ensembl" id="ENSAPLP00000023490.1"/>
    </source>
</evidence>
<protein>
    <submittedName>
        <fullName evidence="1">Uncharacterized protein</fullName>
    </submittedName>
</protein>
<keyword evidence="2" id="KW-1185">Reference proteome</keyword>
<dbReference type="Ensembl" id="ENSAPLT00000024911.1">
    <property type="protein sequence ID" value="ENSAPLP00000023490.1"/>
    <property type="gene ID" value="ENSAPLG00000022900.1"/>
</dbReference>